<feature type="transmembrane region" description="Helical" evidence="4">
    <location>
        <begin position="67"/>
        <end position="86"/>
    </location>
</feature>
<dbReference type="GO" id="GO:0003700">
    <property type="term" value="F:DNA-binding transcription factor activity"/>
    <property type="evidence" value="ECO:0007669"/>
    <property type="project" value="InterPro"/>
</dbReference>
<dbReference type="AlphaFoldDB" id="A0A7W8G045"/>
<accession>A0A7W8G045</accession>
<keyword evidence="4" id="KW-1133">Transmembrane helix</keyword>
<feature type="transmembrane region" description="Helical" evidence="4">
    <location>
        <begin position="121"/>
        <end position="143"/>
    </location>
</feature>
<protein>
    <submittedName>
        <fullName evidence="6">AraC-like DNA-binding protein</fullName>
    </submittedName>
</protein>
<evidence type="ECO:0000256" key="3">
    <source>
        <dbReference type="ARBA" id="ARBA00023163"/>
    </source>
</evidence>
<sequence>MFHVTGASAVVDWIPALQATALCLSVLWLLLALSARPRSALAIVWAVFCGSIAMMMARGLVGPDAGLWYALLGAGACATCNGFWLVSRALFRQGPPFAARHLAYAGTVAALIVVVQQRAALPPVVAVTAAESLGLLSSVALVLAFREGLRGWHRHRGTERAMRVAFLTTYGGCVALCLVAPVLLDAAGTGNVHAVCAAAAAATILLVTQGLVTWRLRHPLAPAPDATAPDAAPLAPAAASPLDTASRAEDIALAALLEQHMRSQRPYLHAELTLSHLAHALQVGEYRISRAIRGPLGCRNVSQYVNAYRLDHARTLLLDPARDPWSTLVVGMESGFGSLGAFQRAFKAANGCTPGEFRAARRQPGSDAVATAELMR</sequence>
<dbReference type="PANTHER" id="PTHR43280:SF29">
    <property type="entry name" value="ARAC-FAMILY TRANSCRIPTIONAL REGULATOR"/>
    <property type="match status" value="1"/>
</dbReference>
<comment type="caution">
    <text evidence="6">The sequence shown here is derived from an EMBL/GenBank/DDBJ whole genome shotgun (WGS) entry which is preliminary data.</text>
</comment>
<keyword evidence="2 6" id="KW-0238">DNA-binding</keyword>
<feature type="transmembrane region" description="Helical" evidence="4">
    <location>
        <begin position="13"/>
        <end position="33"/>
    </location>
</feature>
<dbReference type="EMBL" id="JACHHP010000002">
    <property type="protein sequence ID" value="MBB5207879.1"/>
    <property type="molecule type" value="Genomic_DNA"/>
</dbReference>
<dbReference type="RefSeq" id="WP_183960397.1">
    <property type="nucleotide sequence ID" value="NZ_JACHHP010000002.1"/>
</dbReference>
<dbReference type="GO" id="GO:0043565">
    <property type="term" value="F:sequence-specific DNA binding"/>
    <property type="evidence" value="ECO:0007669"/>
    <property type="project" value="InterPro"/>
</dbReference>
<dbReference type="PROSITE" id="PS01124">
    <property type="entry name" value="HTH_ARAC_FAMILY_2"/>
    <property type="match status" value="1"/>
</dbReference>
<evidence type="ECO:0000313" key="6">
    <source>
        <dbReference type="EMBL" id="MBB5207879.1"/>
    </source>
</evidence>
<keyword evidence="1" id="KW-0805">Transcription regulation</keyword>
<evidence type="ECO:0000259" key="5">
    <source>
        <dbReference type="PROSITE" id="PS01124"/>
    </source>
</evidence>
<dbReference type="InterPro" id="IPR009057">
    <property type="entry name" value="Homeodomain-like_sf"/>
</dbReference>
<reference evidence="6 7" key="1">
    <citation type="submission" date="2020-08" db="EMBL/GenBank/DDBJ databases">
        <title>Genomic Encyclopedia of Type Strains, Phase IV (KMG-IV): sequencing the most valuable type-strain genomes for metagenomic binning, comparative biology and taxonomic classification.</title>
        <authorList>
            <person name="Goeker M."/>
        </authorList>
    </citation>
    <scope>NUCLEOTIDE SEQUENCE [LARGE SCALE GENOMIC DNA]</scope>
    <source>
        <strain evidence="6 7">DSM 24163</strain>
    </source>
</reference>
<dbReference type="InterPro" id="IPR018060">
    <property type="entry name" value="HTH_AraC"/>
</dbReference>
<proteinExistence type="predicted"/>
<organism evidence="6 7">
    <name type="scientific">Chiayiivirga flava</name>
    <dbReference type="NCBI Taxonomy" id="659595"/>
    <lineage>
        <taxon>Bacteria</taxon>
        <taxon>Pseudomonadati</taxon>
        <taxon>Pseudomonadota</taxon>
        <taxon>Gammaproteobacteria</taxon>
        <taxon>Lysobacterales</taxon>
        <taxon>Lysobacteraceae</taxon>
        <taxon>Chiayiivirga</taxon>
    </lineage>
</organism>
<dbReference type="Gene3D" id="1.10.10.60">
    <property type="entry name" value="Homeodomain-like"/>
    <property type="match status" value="1"/>
</dbReference>
<feature type="transmembrane region" description="Helical" evidence="4">
    <location>
        <begin position="98"/>
        <end position="115"/>
    </location>
</feature>
<keyword evidence="3" id="KW-0804">Transcription</keyword>
<dbReference type="Pfam" id="PF12833">
    <property type="entry name" value="HTH_18"/>
    <property type="match status" value="1"/>
</dbReference>
<feature type="transmembrane region" description="Helical" evidence="4">
    <location>
        <begin position="164"/>
        <end position="184"/>
    </location>
</feature>
<evidence type="ECO:0000256" key="2">
    <source>
        <dbReference type="ARBA" id="ARBA00023125"/>
    </source>
</evidence>
<gene>
    <name evidence="6" type="ORF">HNQ52_001408</name>
</gene>
<evidence type="ECO:0000313" key="7">
    <source>
        <dbReference type="Proteomes" id="UP000521199"/>
    </source>
</evidence>
<name>A0A7W8G045_9GAMM</name>
<dbReference type="SUPFAM" id="SSF46689">
    <property type="entry name" value="Homeodomain-like"/>
    <property type="match status" value="1"/>
</dbReference>
<evidence type="ECO:0000256" key="1">
    <source>
        <dbReference type="ARBA" id="ARBA00023015"/>
    </source>
</evidence>
<dbReference type="SMART" id="SM00342">
    <property type="entry name" value="HTH_ARAC"/>
    <property type="match status" value="1"/>
</dbReference>
<feature type="domain" description="HTH araC/xylS-type" evidence="5">
    <location>
        <begin position="251"/>
        <end position="360"/>
    </location>
</feature>
<keyword evidence="7" id="KW-1185">Reference proteome</keyword>
<evidence type="ECO:0000256" key="4">
    <source>
        <dbReference type="SAM" id="Phobius"/>
    </source>
</evidence>
<feature type="transmembrane region" description="Helical" evidence="4">
    <location>
        <begin position="40"/>
        <end position="61"/>
    </location>
</feature>
<keyword evidence="4" id="KW-0812">Transmembrane</keyword>
<dbReference type="PANTHER" id="PTHR43280">
    <property type="entry name" value="ARAC-FAMILY TRANSCRIPTIONAL REGULATOR"/>
    <property type="match status" value="1"/>
</dbReference>
<keyword evidence="4" id="KW-0472">Membrane</keyword>
<dbReference type="Proteomes" id="UP000521199">
    <property type="component" value="Unassembled WGS sequence"/>
</dbReference>
<feature type="transmembrane region" description="Helical" evidence="4">
    <location>
        <begin position="190"/>
        <end position="212"/>
    </location>
</feature>